<dbReference type="AlphaFoldDB" id="A0A1H3VU96"/>
<accession>A0A1H3VU96</accession>
<sequence length="401" mass="40465">MDVALFLGALALSAGWNTALVTVGAALLGAAAGAAGAFLFLRRRALAADAAAHATLPGVALAFIAMVWMGGDGRWLPGLMLGSAASAALGLWAVEAIPRRTRLGEDAAIGGVLASFFGFGVVLLTVIQAMPGGRQAGLDGFLLGATAGMLQAEALTIASMGAALALATFALRRPMTLASFDPGYAAAVGVNVRAVDLAILALALAVTVTGLKVVGLILIVALLIIPPAAARFWTERVDLTALGAALIGAVSAWIGAALSAAIPGAPTGALVVLSAAALFTVSMLMAPKRGALAEALARRRLSRRVHRRQGLLALARGEAIHDRDSLRALRGEGLIGRDGAPTMAGRAAAAAALRDEARWALARADAPGAPGMEGLRPIAEAFTPDEIAAFDARLGALRLAP</sequence>
<dbReference type="PANTHER" id="PTHR30477:SF3">
    <property type="entry name" value="METAL TRANSPORT SYSTEM MEMBRANE PROTEIN CT_069-RELATED"/>
    <property type="match status" value="1"/>
</dbReference>
<feature type="transmembrane region" description="Helical" evidence="9">
    <location>
        <begin position="50"/>
        <end position="69"/>
    </location>
</feature>
<keyword evidence="7 9" id="KW-0472">Membrane</keyword>
<feature type="transmembrane region" description="Helical" evidence="9">
    <location>
        <begin position="75"/>
        <end position="94"/>
    </location>
</feature>
<evidence type="ECO:0000313" key="10">
    <source>
        <dbReference type="EMBL" id="SDZ78320.1"/>
    </source>
</evidence>
<dbReference type="EMBL" id="FNQM01000001">
    <property type="protein sequence ID" value="SDZ78320.1"/>
    <property type="molecule type" value="Genomic_DNA"/>
</dbReference>
<comment type="subcellular location">
    <subcellularLocation>
        <location evidence="1 8">Cell membrane</location>
        <topology evidence="1 8">Multi-pass membrane protein</topology>
    </subcellularLocation>
</comment>
<dbReference type="OrthoDB" id="9804300at2"/>
<reference evidence="10 11" key="1">
    <citation type="submission" date="2016-10" db="EMBL/GenBank/DDBJ databases">
        <authorList>
            <person name="de Groot N.N."/>
        </authorList>
    </citation>
    <scope>NUCLEOTIDE SEQUENCE [LARGE SCALE GENOMIC DNA]</scope>
    <source>
        <strain evidence="10 11">DSM 15345</strain>
    </source>
</reference>
<evidence type="ECO:0000256" key="4">
    <source>
        <dbReference type="ARBA" id="ARBA00022475"/>
    </source>
</evidence>
<evidence type="ECO:0000256" key="1">
    <source>
        <dbReference type="ARBA" id="ARBA00004651"/>
    </source>
</evidence>
<evidence type="ECO:0000256" key="3">
    <source>
        <dbReference type="ARBA" id="ARBA00022448"/>
    </source>
</evidence>
<dbReference type="Proteomes" id="UP000198703">
    <property type="component" value="Unassembled WGS sequence"/>
</dbReference>
<name>A0A1H3VU96_9RHOB</name>
<evidence type="ECO:0000256" key="8">
    <source>
        <dbReference type="RuleBase" id="RU003943"/>
    </source>
</evidence>
<feature type="transmembrane region" description="Helical" evidence="9">
    <location>
        <begin position="213"/>
        <end position="234"/>
    </location>
</feature>
<feature type="transmembrane region" description="Helical" evidence="9">
    <location>
        <begin position="268"/>
        <end position="286"/>
    </location>
</feature>
<dbReference type="RefSeq" id="WP_093247737.1">
    <property type="nucleotide sequence ID" value="NZ_FNQM01000001.1"/>
</dbReference>
<dbReference type="PANTHER" id="PTHR30477">
    <property type="entry name" value="ABC-TRANSPORTER METAL-BINDING PROTEIN"/>
    <property type="match status" value="1"/>
</dbReference>
<keyword evidence="5 8" id="KW-0812">Transmembrane</keyword>
<evidence type="ECO:0000256" key="5">
    <source>
        <dbReference type="ARBA" id="ARBA00022692"/>
    </source>
</evidence>
<dbReference type="SUPFAM" id="SSF81345">
    <property type="entry name" value="ABC transporter involved in vitamin B12 uptake, BtuC"/>
    <property type="match status" value="1"/>
</dbReference>
<evidence type="ECO:0000256" key="9">
    <source>
        <dbReference type="SAM" id="Phobius"/>
    </source>
</evidence>
<dbReference type="STRING" id="89524.SAMN05444370_101327"/>
<protein>
    <submittedName>
        <fullName evidence="10">Manganese/zinc/iron transport system permease protein</fullName>
    </submittedName>
</protein>
<feature type="transmembrane region" description="Helical" evidence="9">
    <location>
        <begin position="106"/>
        <end position="130"/>
    </location>
</feature>
<evidence type="ECO:0000313" key="11">
    <source>
        <dbReference type="Proteomes" id="UP000198703"/>
    </source>
</evidence>
<dbReference type="InterPro" id="IPR001626">
    <property type="entry name" value="ABC_TroCD"/>
</dbReference>
<dbReference type="Gene3D" id="1.10.3470.10">
    <property type="entry name" value="ABC transporter involved in vitamin B12 uptake, BtuC"/>
    <property type="match status" value="1"/>
</dbReference>
<dbReference type="Pfam" id="PF00950">
    <property type="entry name" value="ABC-3"/>
    <property type="match status" value="1"/>
</dbReference>
<feature type="transmembrane region" description="Helical" evidence="9">
    <location>
        <begin position="150"/>
        <end position="171"/>
    </location>
</feature>
<organism evidence="10 11">
    <name type="scientific">Rubrimonas cliftonensis</name>
    <dbReference type="NCBI Taxonomy" id="89524"/>
    <lineage>
        <taxon>Bacteria</taxon>
        <taxon>Pseudomonadati</taxon>
        <taxon>Pseudomonadota</taxon>
        <taxon>Alphaproteobacteria</taxon>
        <taxon>Rhodobacterales</taxon>
        <taxon>Paracoccaceae</taxon>
        <taxon>Rubrimonas</taxon>
    </lineage>
</organism>
<dbReference type="GO" id="GO:0055085">
    <property type="term" value="P:transmembrane transport"/>
    <property type="evidence" value="ECO:0007669"/>
    <property type="project" value="InterPro"/>
</dbReference>
<evidence type="ECO:0000256" key="6">
    <source>
        <dbReference type="ARBA" id="ARBA00022989"/>
    </source>
</evidence>
<comment type="similarity">
    <text evidence="2 8">Belongs to the ABC-3 integral membrane protein family.</text>
</comment>
<keyword evidence="11" id="KW-1185">Reference proteome</keyword>
<gene>
    <name evidence="10" type="ORF">SAMN05444370_101327</name>
</gene>
<dbReference type="InterPro" id="IPR037294">
    <property type="entry name" value="ABC_BtuC-like"/>
</dbReference>
<keyword evidence="3 8" id="KW-0813">Transport</keyword>
<evidence type="ECO:0000256" key="7">
    <source>
        <dbReference type="ARBA" id="ARBA00023136"/>
    </source>
</evidence>
<dbReference type="GO" id="GO:0043190">
    <property type="term" value="C:ATP-binding cassette (ABC) transporter complex"/>
    <property type="evidence" value="ECO:0007669"/>
    <property type="project" value="InterPro"/>
</dbReference>
<keyword evidence="4" id="KW-1003">Cell membrane</keyword>
<keyword evidence="6 9" id="KW-1133">Transmembrane helix</keyword>
<proteinExistence type="inferred from homology"/>
<feature type="transmembrane region" description="Helical" evidence="9">
    <location>
        <begin position="241"/>
        <end position="262"/>
    </location>
</feature>
<dbReference type="GO" id="GO:0010043">
    <property type="term" value="P:response to zinc ion"/>
    <property type="evidence" value="ECO:0007669"/>
    <property type="project" value="TreeGrafter"/>
</dbReference>
<evidence type="ECO:0000256" key="2">
    <source>
        <dbReference type="ARBA" id="ARBA00008034"/>
    </source>
</evidence>
<feature type="transmembrane region" description="Helical" evidence="9">
    <location>
        <begin position="25"/>
        <end position="41"/>
    </location>
</feature>